<dbReference type="InterPro" id="IPR013763">
    <property type="entry name" value="Cyclin-like_dom"/>
</dbReference>
<dbReference type="PANTHER" id="PTHR10177">
    <property type="entry name" value="CYCLINS"/>
    <property type="match status" value="1"/>
</dbReference>
<name>A0A8S1LNE0_PARPR</name>
<accession>A0A8S1LNE0</accession>
<dbReference type="SMART" id="SM00385">
    <property type="entry name" value="CYCLIN"/>
    <property type="match status" value="1"/>
</dbReference>
<dbReference type="FunFam" id="1.10.472.10:FF:000326">
    <property type="entry name" value="Uncharacterized protein"/>
    <property type="match status" value="1"/>
</dbReference>
<comment type="similarity">
    <text evidence="1">Belongs to the cyclin family.</text>
</comment>
<evidence type="ECO:0000313" key="4">
    <source>
        <dbReference type="EMBL" id="CAD8067862.1"/>
    </source>
</evidence>
<organism evidence="4 5">
    <name type="scientific">Paramecium primaurelia</name>
    <dbReference type="NCBI Taxonomy" id="5886"/>
    <lineage>
        <taxon>Eukaryota</taxon>
        <taxon>Sar</taxon>
        <taxon>Alveolata</taxon>
        <taxon>Ciliophora</taxon>
        <taxon>Intramacronucleata</taxon>
        <taxon>Oligohymenophorea</taxon>
        <taxon>Peniculida</taxon>
        <taxon>Parameciidae</taxon>
        <taxon>Paramecium</taxon>
    </lineage>
</organism>
<evidence type="ECO:0000256" key="2">
    <source>
        <dbReference type="SAM" id="MobiDB-lite"/>
    </source>
</evidence>
<dbReference type="FunFam" id="1.10.472.10:FF:000057">
    <property type="entry name" value="Cyclin N-terminal domain containing 2"/>
    <property type="match status" value="1"/>
</dbReference>
<dbReference type="Pfam" id="PF00134">
    <property type="entry name" value="Cyclin_N"/>
    <property type="match status" value="1"/>
</dbReference>
<reference evidence="4" key="1">
    <citation type="submission" date="2021-01" db="EMBL/GenBank/DDBJ databases">
        <authorList>
            <consortium name="Genoscope - CEA"/>
            <person name="William W."/>
        </authorList>
    </citation>
    <scope>NUCLEOTIDE SEQUENCE</scope>
</reference>
<dbReference type="AlphaFoldDB" id="A0A8S1LNE0"/>
<feature type="domain" description="Cyclin-like" evidence="3">
    <location>
        <begin position="146"/>
        <end position="230"/>
    </location>
</feature>
<evidence type="ECO:0000313" key="5">
    <source>
        <dbReference type="Proteomes" id="UP000688137"/>
    </source>
</evidence>
<evidence type="ECO:0000256" key="1">
    <source>
        <dbReference type="RuleBase" id="RU000383"/>
    </source>
</evidence>
<dbReference type="InterPro" id="IPR039361">
    <property type="entry name" value="Cyclin"/>
</dbReference>
<comment type="caution">
    <text evidence="4">The sequence shown here is derived from an EMBL/GenBank/DDBJ whole genome shotgun (WGS) entry which is preliminary data.</text>
</comment>
<gene>
    <name evidence="4" type="ORF">PPRIM_AZ9-3.1.T0410203</name>
</gene>
<feature type="compositionally biased region" description="Polar residues" evidence="2">
    <location>
        <begin position="59"/>
        <end position="68"/>
    </location>
</feature>
<evidence type="ECO:0000259" key="3">
    <source>
        <dbReference type="SMART" id="SM00385"/>
    </source>
</evidence>
<keyword evidence="5" id="KW-1185">Reference proteome</keyword>
<sequence>MKQPLQSRLIIQDARRKNLSAVALFDPSPKQITIRKASIGGLKNKENMNSNDTQRKQKTSQNTNTEDIRKQISQLIKKTSQSQRTKLKKIDIGCQEQIEINDQKEGIFDENTLRLLYQKELEYKIHPQFFDHQCHISPQMRSILYDWISEVCKEFTLKRETFHLCIHNLDRYMSKASISKSELQLCGLASLLIACKIEEIYPPKVNDFSSASNYGFTEQQILDKEQDILTELKWMINPPTLYLWSSWYLSQWDIYYPQANLQIKQPTQSSYALFRHFMTFLDCAILDIKLYQFTNREIVSSLLYLVLLKQYCGCTYQRIVENKVQEKDILDFQRIYKPFIEIVFGFQFTQLSRCIRYLTKFLMLDIVIDQPGTTKVVAEKELMEVYEYFLSIQTHNPAGLQFIRK</sequence>
<keyword evidence="1" id="KW-0195">Cyclin</keyword>
<dbReference type="InterPro" id="IPR006671">
    <property type="entry name" value="Cyclin_N"/>
</dbReference>
<dbReference type="EMBL" id="CAJJDM010000040">
    <property type="protein sequence ID" value="CAD8067862.1"/>
    <property type="molecule type" value="Genomic_DNA"/>
</dbReference>
<dbReference type="Proteomes" id="UP000688137">
    <property type="component" value="Unassembled WGS sequence"/>
</dbReference>
<proteinExistence type="inferred from homology"/>
<feature type="region of interest" description="Disordered" evidence="2">
    <location>
        <begin position="37"/>
        <end position="68"/>
    </location>
</feature>
<protein>
    <recommendedName>
        <fullName evidence="3">Cyclin-like domain-containing protein</fullName>
    </recommendedName>
</protein>
<dbReference type="OMA" id="LMEVYEY"/>